<name>A0A1I0VAB4_9CELL</name>
<dbReference type="OrthoDB" id="3531194at2"/>
<accession>A0A1I0VAB4</accession>
<dbReference type="SUPFAM" id="SSF160904">
    <property type="entry name" value="Jann2411-like"/>
    <property type="match status" value="1"/>
</dbReference>
<feature type="domain" description="Zinc finger CGNR" evidence="1">
    <location>
        <begin position="137"/>
        <end position="180"/>
    </location>
</feature>
<dbReference type="RefSeq" id="WP_090030013.1">
    <property type="nucleotide sequence ID" value="NZ_BONM01000013.1"/>
</dbReference>
<evidence type="ECO:0000259" key="1">
    <source>
        <dbReference type="Pfam" id="PF11706"/>
    </source>
</evidence>
<evidence type="ECO:0000313" key="3">
    <source>
        <dbReference type="Proteomes" id="UP000199012"/>
    </source>
</evidence>
<dbReference type="InterPro" id="IPR023286">
    <property type="entry name" value="ABATE_dom_sf"/>
</dbReference>
<dbReference type="AlphaFoldDB" id="A0A1I0VAB4"/>
<reference evidence="2 3" key="1">
    <citation type="submission" date="2016-10" db="EMBL/GenBank/DDBJ databases">
        <authorList>
            <person name="de Groot N.N."/>
        </authorList>
    </citation>
    <scope>NUCLEOTIDE SEQUENCE [LARGE SCALE GENOMIC DNA]</scope>
    <source>
        <strain evidence="2 3">CGMCC 4.6945</strain>
    </source>
</reference>
<dbReference type="Gene3D" id="1.10.3300.10">
    <property type="entry name" value="Jann2411-like domain"/>
    <property type="match status" value="1"/>
</dbReference>
<keyword evidence="3" id="KW-1185">Reference proteome</keyword>
<dbReference type="PANTHER" id="PTHR35525:SF3">
    <property type="entry name" value="BLL6575 PROTEIN"/>
    <property type="match status" value="1"/>
</dbReference>
<dbReference type="InterPro" id="IPR021005">
    <property type="entry name" value="Znf_CGNR"/>
</dbReference>
<dbReference type="Proteomes" id="UP000199012">
    <property type="component" value="Unassembled WGS sequence"/>
</dbReference>
<sequence>MFAPDTRMALQTAAALVNTAPDRRRDGADALVSVADLDAFYDANGFGGRHDGDAAELAAVRDARDTVHRFWGVDRDTAAGLVNAVLHEADARPWLVRHDGWDWHLHATPLDAPLPVRVLTEAAMAVVDVIRSDEYDRMRTCEAPDCRAVLVDLSRNRSRRFCDVNNCANRAHVQAYRERQAHREG</sequence>
<dbReference type="EMBL" id="FOKA01000001">
    <property type="protein sequence ID" value="SFA73324.1"/>
    <property type="molecule type" value="Genomic_DNA"/>
</dbReference>
<organism evidence="2 3">
    <name type="scientific">Cellulomonas marina</name>
    <dbReference type="NCBI Taxonomy" id="988821"/>
    <lineage>
        <taxon>Bacteria</taxon>
        <taxon>Bacillati</taxon>
        <taxon>Actinomycetota</taxon>
        <taxon>Actinomycetes</taxon>
        <taxon>Micrococcales</taxon>
        <taxon>Cellulomonadaceae</taxon>
        <taxon>Cellulomonas</taxon>
    </lineage>
</organism>
<dbReference type="STRING" id="988821.SAMN05421867_101277"/>
<protein>
    <submittedName>
        <fullName evidence="2">Conserved protein containing a Zn-ribbon-like motif, possibly RNA-binding</fullName>
    </submittedName>
</protein>
<dbReference type="Pfam" id="PF07336">
    <property type="entry name" value="ABATE"/>
    <property type="match status" value="1"/>
</dbReference>
<dbReference type="PANTHER" id="PTHR35525">
    <property type="entry name" value="BLL6575 PROTEIN"/>
    <property type="match status" value="1"/>
</dbReference>
<proteinExistence type="predicted"/>
<dbReference type="InterPro" id="IPR010852">
    <property type="entry name" value="ABATE"/>
</dbReference>
<dbReference type="Pfam" id="PF11706">
    <property type="entry name" value="zf-CGNR"/>
    <property type="match status" value="1"/>
</dbReference>
<evidence type="ECO:0000313" key="2">
    <source>
        <dbReference type="EMBL" id="SFA73324.1"/>
    </source>
</evidence>
<gene>
    <name evidence="2" type="ORF">SAMN05421867_101277</name>
</gene>